<dbReference type="Proteomes" id="UP000198988">
    <property type="component" value="Unassembled WGS sequence"/>
</dbReference>
<evidence type="ECO:0000313" key="1">
    <source>
        <dbReference type="EMBL" id="SEH67217.1"/>
    </source>
</evidence>
<gene>
    <name evidence="1" type="ORF">BAZSYMA_ACONTIG03627_11</name>
</gene>
<protein>
    <submittedName>
        <fullName evidence="1">Uncharacterized protein</fullName>
    </submittedName>
</protein>
<evidence type="ECO:0000313" key="2">
    <source>
        <dbReference type="Proteomes" id="UP000198988"/>
    </source>
</evidence>
<dbReference type="EMBL" id="CDSC02000091">
    <property type="protein sequence ID" value="SEH67217.1"/>
    <property type="molecule type" value="Genomic_DNA"/>
</dbReference>
<proteinExistence type="predicted"/>
<name>A0A1H6JWW7_9GAMM</name>
<sequence length="42" mass="4337">MPYTGIVIMCIGLDLTGVPSGDSLLILSRDTLLALMNSAALS</sequence>
<dbReference type="AlphaFoldDB" id="A0A1H6JWW7"/>
<organism evidence="1 2">
    <name type="scientific">Bathymodiolus azoricus thioautotrophic gill symbiont</name>
    <dbReference type="NCBI Taxonomy" id="235205"/>
    <lineage>
        <taxon>Bacteria</taxon>
        <taxon>Pseudomonadati</taxon>
        <taxon>Pseudomonadota</taxon>
        <taxon>Gammaproteobacteria</taxon>
        <taxon>sulfur-oxidizing symbionts</taxon>
    </lineage>
</organism>
<accession>A0A1H6JWW7</accession>
<reference evidence="2" key="1">
    <citation type="submission" date="2016-06" db="EMBL/GenBank/DDBJ databases">
        <authorList>
            <person name="Petersen J."/>
            <person name="Sayavedra L."/>
        </authorList>
    </citation>
    <scope>NUCLEOTIDE SEQUENCE [LARGE SCALE GENOMIC DNA]</scope>
    <source>
        <strain evidence="2">BazSymA</strain>
    </source>
</reference>